<dbReference type="AlphaFoldDB" id="A0A6B2H801"/>
<evidence type="ECO:0000256" key="1">
    <source>
        <dbReference type="SAM" id="MobiDB-lite"/>
    </source>
</evidence>
<protein>
    <submittedName>
        <fullName evidence="2">Uncharacterized protein</fullName>
    </submittedName>
</protein>
<proteinExistence type="predicted"/>
<sequence>MKQNKPVDPRKETSKDDSSDINRVKQQTPSAPPQAKATTTNKSSQQREEEEAQKGHS</sequence>
<reference evidence="2 3" key="1">
    <citation type="submission" date="2020-01" db="EMBL/GenBank/DDBJ databases">
        <authorList>
            <person name="Kim M.K."/>
        </authorList>
    </citation>
    <scope>NUCLEOTIDE SEQUENCE [LARGE SCALE GENOMIC DNA]</scope>
    <source>
        <strain evidence="2 3">BT213</strain>
    </source>
</reference>
<feature type="compositionally biased region" description="Basic and acidic residues" evidence="1">
    <location>
        <begin position="1"/>
        <end position="23"/>
    </location>
</feature>
<dbReference type="RefSeq" id="WP_162346173.1">
    <property type="nucleotide sequence ID" value="NZ_JAAEAA010000010.1"/>
</dbReference>
<feature type="region of interest" description="Disordered" evidence="1">
    <location>
        <begin position="1"/>
        <end position="57"/>
    </location>
</feature>
<accession>A0A6B2H801</accession>
<comment type="caution">
    <text evidence="2">The sequence shown here is derived from an EMBL/GenBank/DDBJ whole genome shotgun (WGS) entry which is preliminary data.</text>
</comment>
<gene>
    <name evidence="2" type="ORF">GWO68_09285</name>
</gene>
<evidence type="ECO:0000313" key="2">
    <source>
        <dbReference type="EMBL" id="NDK56110.1"/>
    </source>
</evidence>
<keyword evidence="3" id="KW-1185">Reference proteome</keyword>
<dbReference type="EMBL" id="JAAEAA010000010">
    <property type="protein sequence ID" value="NDK56110.1"/>
    <property type="molecule type" value="Genomic_DNA"/>
</dbReference>
<organism evidence="2 3">
    <name type="scientific">Pontibacter fetidus</name>
    <dbReference type="NCBI Taxonomy" id="2700082"/>
    <lineage>
        <taxon>Bacteria</taxon>
        <taxon>Pseudomonadati</taxon>
        <taxon>Bacteroidota</taxon>
        <taxon>Cytophagia</taxon>
        <taxon>Cytophagales</taxon>
        <taxon>Hymenobacteraceae</taxon>
        <taxon>Pontibacter</taxon>
    </lineage>
</organism>
<name>A0A6B2H801_9BACT</name>
<evidence type="ECO:0000313" key="3">
    <source>
        <dbReference type="Proteomes" id="UP000478546"/>
    </source>
</evidence>
<dbReference type="Proteomes" id="UP000478546">
    <property type="component" value="Unassembled WGS sequence"/>
</dbReference>